<dbReference type="Proteomes" id="UP000218831">
    <property type="component" value="Unassembled WGS sequence"/>
</dbReference>
<keyword evidence="4 10" id="KW-0812">Transmembrane</keyword>
<dbReference type="PROSITE" id="PS52016">
    <property type="entry name" value="TONB_DEPENDENT_REC_3"/>
    <property type="match status" value="1"/>
</dbReference>
<gene>
    <name evidence="15" type="ORF">CK503_08830</name>
</gene>
<dbReference type="AlphaFoldDB" id="A0A2A2G9Q7"/>
<evidence type="ECO:0000256" key="10">
    <source>
        <dbReference type="PROSITE-ProRule" id="PRU01360"/>
    </source>
</evidence>
<dbReference type="NCBIfam" id="TIGR04057">
    <property type="entry name" value="SusC_RagA_signa"/>
    <property type="match status" value="1"/>
</dbReference>
<dbReference type="GO" id="GO:0009279">
    <property type="term" value="C:cell outer membrane"/>
    <property type="evidence" value="ECO:0007669"/>
    <property type="project" value="UniProtKB-SubCell"/>
</dbReference>
<evidence type="ECO:0000313" key="16">
    <source>
        <dbReference type="Proteomes" id="UP000218831"/>
    </source>
</evidence>
<dbReference type="EMBL" id="NSKE01000005">
    <property type="protein sequence ID" value="PAU94321.1"/>
    <property type="molecule type" value="Genomic_DNA"/>
</dbReference>
<dbReference type="Gene3D" id="2.60.40.1120">
    <property type="entry name" value="Carboxypeptidase-like, regulatory domain"/>
    <property type="match status" value="1"/>
</dbReference>
<proteinExistence type="inferred from homology"/>
<keyword evidence="5" id="KW-0732">Signal</keyword>
<evidence type="ECO:0000256" key="2">
    <source>
        <dbReference type="ARBA" id="ARBA00022448"/>
    </source>
</evidence>
<feature type="compositionally biased region" description="Polar residues" evidence="12">
    <location>
        <begin position="511"/>
        <end position="520"/>
    </location>
</feature>
<dbReference type="SUPFAM" id="SSF56935">
    <property type="entry name" value="Porins"/>
    <property type="match status" value="1"/>
</dbReference>
<dbReference type="OrthoDB" id="9768177at2"/>
<dbReference type="GO" id="GO:0044718">
    <property type="term" value="P:siderophore transmembrane transport"/>
    <property type="evidence" value="ECO:0007669"/>
    <property type="project" value="TreeGrafter"/>
</dbReference>
<dbReference type="PANTHER" id="PTHR30069">
    <property type="entry name" value="TONB-DEPENDENT OUTER MEMBRANE RECEPTOR"/>
    <property type="match status" value="1"/>
</dbReference>
<dbReference type="InterPro" id="IPR037066">
    <property type="entry name" value="Plug_dom_sf"/>
</dbReference>
<dbReference type="InterPro" id="IPR023997">
    <property type="entry name" value="TonB-dep_OMP_SusC/RagA_CS"/>
</dbReference>
<keyword evidence="16" id="KW-1185">Reference proteome</keyword>
<evidence type="ECO:0000259" key="14">
    <source>
        <dbReference type="Pfam" id="PF07715"/>
    </source>
</evidence>
<evidence type="ECO:0000256" key="7">
    <source>
        <dbReference type="ARBA" id="ARBA00023136"/>
    </source>
</evidence>
<dbReference type="InterPro" id="IPR036942">
    <property type="entry name" value="Beta-barrel_TonB_sf"/>
</dbReference>
<dbReference type="GO" id="GO:0015344">
    <property type="term" value="F:siderophore uptake transmembrane transporter activity"/>
    <property type="evidence" value="ECO:0007669"/>
    <property type="project" value="TreeGrafter"/>
</dbReference>
<dbReference type="Pfam" id="PF07715">
    <property type="entry name" value="Plug"/>
    <property type="match status" value="1"/>
</dbReference>
<dbReference type="Gene3D" id="2.170.130.10">
    <property type="entry name" value="TonB-dependent receptor, plug domain"/>
    <property type="match status" value="1"/>
</dbReference>
<feature type="domain" description="TonB-dependent receptor-like beta-barrel" evidence="13">
    <location>
        <begin position="454"/>
        <end position="992"/>
    </location>
</feature>
<comment type="subcellular location">
    <subcellularLocation>
        <location evidence="1 10">Cell outer membrane</location>
        <topology evidence="1 10">Multi-pass membrane protein</topology>
    </subcellularLocation>
</comment>
<evidence type="ECO:0000256" key="1">
    <source>
        <dbReference type="ARBA" id="ARBA00004571"/>
    </source>
</evidence>
<keyword evidence="6 11" id="KW-0798">TonB box</keyword>
<reference evidence="15 16" key="1">
    <citation type="submission" date="2017-08" db="EMBL/GenBank/DDBJ databases">
        <title>Aliifodinibius alkalisoli sp. nov., isolated from saline alkaline soil.</title>
        <authorList>
            <person name="Liu D."/>
            <person name="Zhang G."/>
        </authorList>
    </citation>
    <scope>NUCLEOTIDE SEQUENCE [LARGE SCALE GENOMIC DNA]</scope>
    <source>
        <strain evidence="15 16">WN023</strain>
    </source>
</reference>
<dbReference type="InterPro" id="IPR023996">
    <property type="entry name" value="TonB-dep_OMP_SusC/RagA"/>
</dbReference>
<evidence type="ECO:0000256" key="4">
    <source>
        <dbReference type="ARBA" id="ARBA00022692"/>
    </source>
</evidence>
<dbReference type="Pfam" id="PF00593">
    <property type="entry name" value="TonB_dep_Rec_b-barrel"/>
    <property type="match status" value="1"/>
</dbReference>
<dbReference type="SUPFAM" id="SSF49464">
    <property type="entry name" value="Carboxypeptidase regulatory domain-like"/>
    <property type="match status" value="1"/>
</dbReference>
<feature type="region of interest" description="Disordered" evidence="12">
    <location>
        <begin position="494"/>
        <end position="520"/>
    </location>
</feature>
<evidence type="ECO:0000256" key="6">
    <source>
        <dbReference type="ARBA" id="ARBA00023077"/>
    </source>
</evidence>
<sequence length="1028" mass="114264">MIRQFDIQFKKVGDRSFFLAAAGEPIEFRQEEVTGTVYDAESGDTLPGVNIMVKGTNIGTATGPDGSFELTVPSLQDTLVATFVGYERQEIPLDGRSQLDIQLSAEAIMGDEMVVTGYTNTMNRKELSGAVSTVDMEDLSQRKVSSVSEALQGQVSGVQVSQSTGAPGDEVEIRIRGEGTIGNNNPLFVVDGVPTRSIGFLNPADIQSMNVLKDASAAAIYGSRSSGGVIVIETKQGREGESELNVNYYSGVSGVSNLPNMLNSQQYMNTVEEAWNNAGYSGTNPYTQDKGRSDFANTDWLGETFGPGYTHNVSLSARGGNENTNYYLSSRYYTEDGVVVYDNDKIQIMDFRANVNSDVTDRFTLGTNMQLSYSNEDNLNSRGDQPGIVRHAMLRPPILSVKKDPDDPYYSEEDPFTDLPFYEGPNDYESGKYELSQNPVALAYFTDDVIQQYKAFGNLFGEYSFLEDENLTFRTNLGVDVLFYHHKVFNENFGDDDGGGQPQDAGLGRQNRPNSLSQNRDKTINITWSNTLNYTEDFGKHGVNGLVGTEFVSNRSTNVAGSRQRFDFSDDNFRYLNFGSTETGLTNSGTGSEWALFSYFGSASYDYAERYMVTANLRADASSRFADNYKWGLFPSFSAGWMMSEESFLENVDWLSQLKLRGSWGQLGNQEIPNYAYLTLLQRNASGQYEVSRYGNPNLKWETTTQTNFGIDAILFERLSFSAEYFNMLTSDILLPITLPEVVGEVQPTFVNSGEVRNKGFEFSASYRKSEGAFKYRVNANFSTLTNTVEKLHPNLPSIINNVTRTEVGKPINSYYGFVMEGIYQNQQEVDSHLSGESNPSAQPGDIKFKDLDGNGIINSDDRTFIGDPHPDFTYGLNFTGEYKNIDLSVFLQGVQGVDQYNDSKKILDYDTRPFNYTTRVLDSWDGEGSTNSIPRLSFTDNGSSRVSSIYVEDASYMRIKNVEVGYTFDGLFGGNQSKVKNLRLYVSGQNLLTITDYTGLDPEVTDLMDYGTYPQSRTIMVGINASF</sequence>
<dbReference type="InterPro" id="IPR012910">
    <property type="entry name" value="Plug_dom"/>
</dbReference>
<keyword evidence="8" id="KW-0675">Receptor</keyword>
<evidence type="ECO:0000256" key="8">
    <source>
        <dbReference type="ARBA" id="ARBA00023170"/>
    </source>
</evidence>
<evidence type="ECO:0000256" key="11">
    <source>
        <dbReference type="RuleBase" id="RU003357"/>
    </source>
</evidence>
<dbReference type="Gene3D" id="2.40.170.20">
    <property type="entry name" value="TonB-dependent receptor, beta-barrel domain"/>
    <property type="match status" value="1"/>
</dbReference>
<evidence type="ECO:0000256" key="3">
    <source>
        <dbReference type="ARBA" id="ARBA00022452"/>
    </source>
</evidence>
<dbReference type="NCBIfam" id="TIGR04056">
    <property type="entry name" value="OMP_RagA_SusC"/>
    <property type="match status" value="1"/>
</dbReference>
<name>A0A2A2G9Q7_9BACT</name>
<dbReference type="InterPro" id="IPR039426">
    <property type="entry name" value="TonB-dep_rcpt-like"/>
</dbReference>
<keyword evidence="9 10" id="KW-0998">Cell outer membrane</keyword>
<comment type="similarity">
    <text evidence="10 11">Belongs to the TonB-dependent receptor family.</text>
</comment>
<dbReference type="InterPro" id="IPR000531">
    <property type="entry name" value="Beta-barrel_TonB"/>
</dbReference>
<evidence type="ECO:0000313" key="15">
    <source>
        <dbReference type="EMBL" id="PAU94321.1"/>
    </source>
</evidence>
<accession>A0A2A2G9Q7</accession>
<evidence type="ECO:0000256" key="12">
    <source>
        <dbReference type="SAM" id="MobiDB-lite"/>
    </source>
</evidence>
<dbReference type="PANTHER" id="PTHR30069:SF29">
    <property type="entry name" value="HEMOGLOBIN AND HEMOGLOBIN-HAPTOGLOBIN-BINDING PROTEIN 1-RELATED"/>
    <property type="match status" value="1"/>
</dbReference>
<evidence type="ECO:0000256" key="5">
    <source>
        <dbReference type="ARBA" id="ARBA00022729"/>
    </source>
</evidence>
<evidence type="ECO:0000259" key="13">
    <source>
        <dbReference type="Pfam" id="PF00593"/>
    </source>
</evidence>
<protein>
    <submittedName>
        <fullName evidence="15">SusC/RagA family TonB-linked outer membrane protein</fullName>
    </submittedName>
</protein>
<evidence type="ECO:0000256" key="9">
    <source>
        <dbReference type="ARBA" id="ARBA00023237"/>
    </source>
</evidence>
<comment type="caution">
    <text evidence="15">The sequence shown here is derived from an EMBL/GenBank/DDBJ whole genome shotgun (WGS) entry which is preliminary data.</text>
</comment>
<keyword evidence="3 10" id="KW-1134">Transmembrane beta strand</keyword>
<keyword evidence="7 10" id="KW-0472">Membrane</keyword>
<dbReference type="InterPro" id="IPR008969">
    <property type="entry name" value="CarboxyPept-like_regulatory"/>
</dbReference>
<dbReference type="Pfam" id="PF13715">
    <property type="entry name" value="CarbopepD_reg_2"/>
    <property type="match status" value="1"/>
</dbReference>
<feature type="domain" description="TonB-dependent receptor plug" evidence="14">
    <location>
        <begin position="125"/>
        <end position="229"/>
    </location>
</feature>
<keyword evidence="2 10" id="KW-0813">Transport</keyword>
<organism evidence="15 16">
    <name type="scientific">Fodinibius salipaludis</name>
    <dbReference type="NCBI Taxonomy" id="2032627"/>
    <lineage>
        <taxon>Bacteria</taxon>
        <taxon>Pseudomonadati</taxon>
        <taxon>Balneolota</taxon>
        <taxon>Balneolia</taxon>
        <taxon>Balneolales</taxon>
        <taxon>Balneolaceae</taxon>
        <taxon>Fodinibius</taxon>
    </lineage>
</organism>